<dbReference type="GO" id="GO:0009535">
    <property type="term" value="C:chloroplast thylakoid membrane"/>
    <property type="evidence" value="ECO:0007669"/>
    <property type="project" value="TreeGrafter"/>
</dbReference>
<feature type="compositionally biased region" description="Polar residues" evidence="1">
    <location>
        <begin position="368"/>
        <end position="378"/>
    </location>
</feature>
<keyword evidence="2" id="KW-0472">Membrane</keyword>
<keyword evidence="2" id="KW-0812">Transmembrane</keyword>
<organism evidence="3 4">
    <name type="scientific">Dendrobium nobile</name>
    <name type="common">Orchid</name>
    <dbReference type="NCBI Taxonomy" id="94219"/>
    <lineage>
        <taxon>Eukaryota</taxon>
        <taxon>Viridiplantae</taxon>
        <taxon>Streptophyta</taxon>
        <taxon>Embryophyta</taxon>
        <taxon>Tracheophyta</taxon>
        <taxon>Spermatophyta</taxon>
        <taxon>Magnoliopsida</taxon>
        <taxon>Liliopsida</taxon>
        <taxon>Asparagales</taxon>
        <taxon>Orchidaceae</taxon>
        <taxon>Epidendroideae</taxon>
        <taxon>Malaxideae</taxon>
        <taxon>Dendrobiinae</taxon>
        <taxon>Dendrobium</taxon>
    </lineage>
</organism>
<dbReference type="EMBL" id="JAGYWB010000002">
    <property type="protein sequence ID" value="KAI0529100.1"/>
    <property type="molecule type" value="Genomic_DNA"/>
</dbReference>
<gene>
    <name evidence="3" type="ORF">KFK09_001646</name>
</gene>
<proteinExistence type="predicted"/>
<sequence length="392" mass="43291">MKTKDSIVQGITEAKGKKTKSPERKYIPKMINRVDVPPPSVRPPQSSVNVIRTPIDPVDAPVDVPIVNPVDVSVTDSVDISIDVLVHVPDNKELYDMMDYKGYLPINPEAMGNQLVDEGSPIMIDLLDSNSQSKNDDLAPIESVDSTIVCPFENVEQVQLHDNNVLPLRLCPQDKGNIADRNHPLYITVNIGNFKLSRVFIDLGASFNVKNLKTLAYLKVDTNKLTTNKLVLHGFKKKVKRALGSSSRDESYETPKEVPHGSNYTVDVLAKLAKEFAFPEEDFIPIEIQGSSRGGVGDFLAGFLLGGAVFGTLAYVFAPQIRRSLLNEDESGFQRAQRPIYYDNGLEKTRQTLNTKISQLNSAIDNVSSRLRGGNNSAPDLVEADSELETNR</sequence>
<name>A0A8T3C5J7_DENNO</name>
<dbReference type="Proteomes" id="UP000829196">
    <property type="component" value="Unassembled WGS sequence"/>
</dbReference>
<feature type="region of interest" description="Disordered" evidence="1">
    <location>
        <begin position="1"/>
        <end position="23"/>
    </location>
</feature>
<accession>A0A8T3C5J7</accession>
<feature type="region of interest" description="Disordered" evidence="1">
    <location>
        <begin position="368"/>
        <end position="392"/>
    </location>
</feature>
<dbReference type="PANTHER" id="PTHR34048:SF3">
    <property type="entry name" value="LOW-DENSITY RECEPTOR-LIKE PROTEIN"/>
    <property type="match status" value="1"/>
</dbReference>
<evidence type="ECO:0000256" key="2">
    <source>
        <dbReference type="SAM" id="Phobius"/>
    </source>
</evidence>
<dbReference type="PANTHER" id="PTHR34048">
    <property type="entry name" value="LOW-DENSITY RECEPTOR-LIKE PROTEIN"/>
    <property type="match status" value="1"/>
</dbReference>
<keyword evidence="4" id="KW-1185">Reference proteome</keyword>
<evidence type="ECO:0000313" key="3">
    <source>
        <dbReference type="EMBL" id="KAI0529100.1"/>
    </source>
</evidence>
<dbReference type="InterPro" id="IPR040377">
    <property type="entry name" value="Ssl2009-like"/>
</dbReference>
<reference evidence="3" key="1">
    <citation type="journal article" date="2022" name="Front. Genet.">
        <title>Chromosome-Scale Assembly of the Dendrobium nobile Genome Provides Insights Into the Molecular Mechanism of the Biosynthesis of the Medicinal Active Ingredient of Dendrobium.</title>
        <authorList>
            <person name="Xu Q."/>
            <person name="Niu S.-C."/>
            <person name="Li K.-L."/>
            <person name="Zheng P.-J."/>
            <person name="Zhang X.-J."/>
            <person name="Jia Y."/>
            <person name="Liu Y."/>
            <person name="Niu Y.-X."/>
            <person name="Yu L.-H."/>
            <person name="Chen D.-F."/>
            <person name="Zhang G.-Q."/>
        </authorList>
    </citation>
    <scope>NUCLEOTIDE SEQUENCE</scope>
    <source>
        <tissue evidence="3">Leaf</tissue>
    </source>
</reference>
<feature type="compositionally biased region" description="Acidic residues" evidence="1">
    <location>
        <begin position="382"/>
        <end position="392"/>
    </location>
</feature>
<keyword evidence="2" id="KW-1133">Transmembrane helix</keyword>
<dbReference type="GO" id="GO:0009706">
    <property type="term" value="C:chloroplast inner membrane"/>
    <property type="evidence" value="ECO:0007669"/>
    <property type="project" value="TreeGrafter"/>
</dbReference>
<evidence type="ECO:0000256" key="1">
    <source>
        <dbReference type="SAM" id="MobiDB-lite"/>
    </source>
</evidence>
<dbReference type="OrthoDB" id="2020464at2759"/>
<comment type="caution">
    <text evidence="3">The sequence shown here is derived from an EMBL/GenBank/DDBJ whole genome shotgun (WGS) entry which is preliminary data.</text>
</comment>
<protein>
    <submittedName>
        <fullName evidence="3">Uncharacterized protein</fullName>
    </submittedName>
</protein>
<feature type="transmembrane region" description="Helical" evidence="2">
    <location>
        <begin position="299"/>
        <end position="318"/>
    </location>
</feature>
<evidence type="ECO:0000313" key="4">
    <source>
        <dbReference type="Proteomes" id="UP000829196"/>
    </source>
</evidence>
<feature type="compositionally biased region" description="Basic and acidic residues" evidence="1">
    <location>
        <begin position="14"/>
        <end position="23"/>
    </location>
</feature>
<dbReference type="AlphaFoldDB" id="A0A8T3C5J7"/>